<protein>
    <submittedName>
        <fullName evidence="2">Uncharacterized protein</fullName>
    </submittedName>
</protein>
<evidence type="ECO:0000313" key="3">
    <source>
        <dbReference type="Proteomes" id="UP000750522"/>
    </source>
</evidence>
<proteinExistence type="predicted"/>
<dbReference type="Proteomes" id="UP000750522">
    <property type="component" value="Unassembled WGS sequence"/>
</dbReference>
<evidence type="ECO:0000313" key="2">
    <source>
        <dbReference type="EMBL" id="KAF5104000.1"/>
    </source>
</evidence>
<evidence type="ECO:0000256" key="1">
    <source>
        <dbReference type="SAM" id="MobiDB-lite"/>
    </source>
</evidence>
<comment type="caution">
    <text evidence="2">The sequence shown here is derived from an EMBL/GenBank/DDBJ whole genome shotgun (WGS) entry which is preliminary data.</text>
</comment>
<sequence>MPNRMDTPRSETNKQRAQGILESPDFNFYEDSSKLKDLGYTIKALIQPTPTPSQCCDGTDPTTLTDQISEIVAAHVGPNPALVADLAQRCLQPLVDRAQASTALMLRRTAEIEQMFIEGLVKEFDD</sequence>
<reference evidence="2" key="2">
    <citation type="submission" date="2020-01" db="EMBL/GenBank/DDBJ databases">
        <authorList>
            <person name="Perkins V."/>
            <person name="Lessard M.-H."/>
            <person name="Dugat-Bony E."/>
            <person name="Frenette M."/>
            <person name="Labrie S."/>
        </authorList>
    </citation>
    <scope>NUCLEOTIDE SEQUENCE</scope>
    <source>
        <strain evidence="2">LMA-70</strain>
    </source>
</reference>
<reference evidence="2" key="1">
    <citation type="journal article" date="2020" name="Front. Microbiol.">
        <title>Phenotypic and Genetic Characterization of the Cheese Ripening Yeast Geotrichum candidum.</title>
        <authorList>
            <person name="Perkins V."/>
            <person name="Vignola S."/>
            <person name="Lessard M.H."/>
            <person name="Plante P.L."/>
            <person name="Corbeil J."/>
            <person name="Dugat-Bony E."/>
            <person name="Frenette M."/>
            <person name="Labrie S."/>
        </authorList>
    </citation>
    <scope>NUCLEOTIDE SEQUENCE</scope>
    <source>
        <strain evidence="2">LMA-70</strain>
    </source>
</reference>
<name>A0A9P5G8M0_GEOCN</name>
<gene>
    <name evidence="2" type="ORF">DV451_001107</name>
</gene>
<dbReference type="EMBL" id="QQZK01000015">
    <property type="protein sequence ID" value="KAF5104000.1"/>
    <property type="molecule type" value="Genomic_DNA"/>
</dbReference>
<feature type="region of interest" description="Disordered" evidence="1">
    <location>
        <begin position="1"/>
        <end position="22"/>
    </location>
</feature>
<organism evidence="2 3">
    <name type="scientific">Geotrichum candidum</name>
    <name type="common">Oospora lactis</name>
    <name type="synonym">Dipodascus geotrichum</name>
    <dbReference type="NCBI Taxonomy" id="1173061"/>
    <lineage>
        <taxon>Eukaryota</taxon>
        <taxon>Fungi</taxon>
        <taxon>Dikarya</taxon>
        <taxon>Ascomycota</taxon>
        <taxon>Saccharomycotina</taxon>
        <taxon>Dipodascomycetes</taxon>
        <taxon>Dipodascales</taxon>
        <taxon>Dipodascaceae</taxon>
        <taxon>Geotrichum</taxon>
    </lineage>
</organism>
<accession>A0A9P5G8M0</accession>
<feature type="compositionally biased region" description="Basic and acidic residues" evidence="1">
    <location>
        <begin position="1"/>
        <end position="14"/>
    </location>
</feature>
<dbReference type="AlphaFoldDB" id="A0A9P5G8M0"/>